<proteinExistence type="predicted"/>
<comment type="caution">
    <text evidence="2">The sequence shown here is derived from an EMBL/GenBank/DDBJ whole genome shotgun (WGS) entry which is preliminary data.</text>
</comment>
<protein>
    <recommendedName>
        <fullName evidence="4">Wings apart-like protein C-terminal domain-containing protein</fullName>
    </recommendedName>
</protein>
<dbReference type="PANTHER" id="PTHR22100:SF13">
    <property type="entry name" value="WINGS APART-LIKE PROTEIN HOMOLOG"/>
    <property type="match status" value="1"/>
</dbReference>
<evidence type="ECO:0008006" key="4">
    <source>
        <dbReference type="Google" id="ProtNLM"/>
    </source>
</evidence>
<name>A0AAV1TMA8_9STRA</name>
<accession>A0AAV1TMA8</accession>
<dbReference type="Proteomes" id="UP001162060">
    <property type="component" value="Unassembled WGS sequence"/>
</dbReference>
<reference evidence="2" key="1">
    <citation type="submission" date="2024-01" db="EMBL/GenBank/DDBJ databases">
        <authorList>
            <person name="Webb A."/>
        </authorList>
    </citation>
    <scope>NUCLEOTIDE SEQUENCE</scope>
    <source>
        <strain evidence="2">Pm1</strain>
    </source>
</reference>
<gene>
    <name evidence="2" type="ORF">PM001_LOCUS7259</name>
</gene>
<dbReference type="EMBL" id="CAKLBY020000058">
    <property type="protein sequence ID" value="CAK7921672.1"/>
    <property type="molecule type" value="Genomic_DNA"/>
</dbReference>
<dbReference type="AlphaFoldDB" id="A0AAV1TMA8"/>
<dbReference type="PANTHER" id="PTHR22100">
    <property type="entry name" value="WINGS APART-LIKE PROTEIN HOMOLOG"/>
    <property type="match status" value="1"/>
</dbReference>
<organism evidence="2 3">
    <name type="scientific">Peronospora matthiolae</name>
    <dbReference type="NCBI Taxonomy" id="2874970"/>
    <lineage>
        <taxon>Eukaryota</taxon>
        <taxon>Sar</taxon>
        <taxon>Stramenopiles</taxon>
        <taxon>Oomycota</taxon>
        <taxon>Peronosporomycetes</taxon>
        <taxon>Peronosporales</taxon>
        <taxon>Peronosporaceae</taxon>
        <taxon>Peronospora</taxon>
    </lineage>
</organism>
<dbReference type="InterPro" id="IPR039874">
    <property type="entry name" value="WAPL"/>
</dbReference>
<evidence type="ECO:0000256" key="1">
    <source>
        <dbReference type="SAM" id="MobiDB-lite"/>
    </source>
</evidence>
<dbReference type="Gene3D" id="1.25.10.10">
    <property type="entry name" value="Leucine-rich Repeat Variant"/>
    <property type="match status" value="1"/>
</dbReference>
<evidence type="ECO:0000313" key="3">
    <source>
        <dbReference type="Proteomes" id="UP001162060"/>
    </source>
</evidence>
<dbReference type="InterPro" id="IPR011989">
    <property type="entry name" value="ARM-like"/>
</dbReference>
<feature type="region of interest" description="Disordered" evidence="1">
    <location>
        <begin position="1"/>
        <end position="39"/>
    </location>
</feature>
<evidence type="ECO:0000313" key="2">
    <source>
        <dbReference type="EMBL" id="CAK7921672.1"/>
    </source>
</evidence>
<sequence length="1034" mass="113896">MPASLRSLATHRADATLQPPREDPQDEGGTNTSHRAEGKERLARKLADVSHLLDGLLEPLEALEGLWIRTHSVLELIALLQDHHFMQMVKWESGWRLTIETKMKRMLMQKLGRREVPGAGAETFDVALAVLVYFLSSHAETEGWFDDKVLLDAVVYALRRAVTRARAIEVKQQVKQDEKLEVDTFSSTSAATFAVEKKCLKRKQKFKMPNDAASAKVAGARAFAGAKSVVSLTHVTSTDRDESCWMQLDGLLRDHESFYVEGKLHVSVVSALSAALQNLLQVSETLPSLSLGLTPQLCDVSSRDSAENTCDRIRARKRQLVRNGGVDVLMRELGKRVHDLIAVSPLTRIGAITLDCIKPLQRIKTLLCFFDQISFLALNVQRYIARKRALVALLLKLIRLLSELSWGTHAQGWWKAEVARMSLAVETLLCALRVLINLTHCNVEAAQHVFALDGMPQLTASLFQLLSFVMRAKEHLLLLSAARKWEFDACLLLLSLMVNCIEFSKDNRDALAGVSLLQRESTRGACGLFVSFFLAKVQSFQHLISEPKDANEAVRIDDDSDDWNPEDVILGGCMSLLLGYLIEGSVVDRALILSSLPGFSPRLLLRALSAFVALHSQIGALTFDVATSVLHVEKVLKSCQEGLRDAYYLTDAAEASPEVFERQCASSMGLLDSGSVVGSDIAVGSSLGSEIVMKESVMLRSGDESSSSLQAGVVKGARFRLDDSDGEYEPRRQGQMSNLDVSSAFEIHDTPPMTPCGGKRPYSGLVETSYPSSSNTRSPLRPSISLPTAVLPDDSPSSPVVTRLLKRTREIVREFDAEFTKPDCSTAEKQIACSEITTARSPCMVLTMNLTCRENESDGLDISPDVLGGSYDSVGMNMNKIIVERDVCGKAASMRKKKSSRDFNGPAENAVFEFASTDTTLSTSSRVQKCTMLLQTPTNGGHSFDFDRPSPSLNLTPTKTTPSTSLQFKTSQKLLRKSCRSSLNQQPLSANSLRRKAKAVRTASSSIFDFADSDRNLLMTNIELKVHHDEQSYQ</sequence>